<dbReference type="SUPFAM" id="SSF51011">
    <property type="entry name" value="Glycosyl hydrolase domain"/>
    <property type="match status" value="1"/>
</dbReference>
<evidence type="ECO:0000313" key="9">
    <source>
        <dbReference type="Proteomes" id="UP000564385"/>
    </source>
</evidence>
<evidence type="ECO:0000259" key="7">
    <source>
        <dbReference type="Pfam" id="PF10435"/>
    </source>
</evidence>
<accession>A0A852VCI7</accession>
<dbReference type="InterPro" id="IPR037110">
    <property type="entry name" value="Betagal_dom2_sf"/>
</dbReference>
<evidence type="ECO:0000256" key="5">
    <source>
        <dbReference type="RuleBase" id="RU003679"/>
    </source>
</evidence>
<dbReference type="GO" id="GO:0005975">
    <property type="term" value="P:carbohydrate metabolic process"/>
    <property type="evidence" value="ECO:0007669"/>
    <property type="project" value="InterPro"/>
</dbReference>
<evidence type="ECO:0000256" key="1">
    <source>
        <dbReference type="ARBA" id="ARBA00009809"/>
    </source>
</evidence>
<evidence type="ECO:0000256" key="4">
    <source>
        <dbReference type="RuleBase" id="RU000675"/>
    </source>
</evidence>
<gene>
    <name evidence="8" type="ORF">HDF08_000062</name>
</gene>
<dbReference type="EMBL" id="JACCCU010000001">
    <property type="protein sequence ID" value="NYF87995.1"/>
    <property type="molecule type" value="Genomic_DNA"/>
</dbReference>
<sequence length="835" mass="92321">MRNLTLLTVPKWTLPRNRVLSYLLPSLVFFLSFSTIAQQPVVIDARAPVSGPKPVQAALGTSTRPDGQSLTVNSQYLLLDDKPWLPVMGEFHYSRVPRQDWEAEILKMKAGGVQIIATYVIWLHQEEVEGKFDWSDRRDLRAFVALCSKHGMYVYPRIGPWAHGEVRNGGLPDWVLSKGPVRRNDPTYLAEVGTFYQQIADQLQGELWKDGGPVVGIQIENEYRDDGKPGSGVEHIRMLKKLARDAGLDVPLYTVTGWDGAAIPLDAVLPVYGGYPDAPWDGLAKKMPPNEVYTFRTANRIGGNMGIIGGRGQNPASSYAGTPFLTAEVGGGLEDTYFRRPVLSTDDIAAIPTVLIGSGANLMGFYMFQGGRNPEGKLTTLQESQATGYPTDVPVKSYDFQAPLGEFGGERPSFRRLKLVNYFLNDFGELLAPMTPSFPAALPASPADLSVPRLSARTSGNHGFLFINNYLRGETMPDRKQFSVALKTSLGMVVVPAKPIDLPSGAYGIWPVNLNLGGLTLRYSTAQLFHRFTVGEEAYFCFFAIPGIDPELALETSQNPVSLSSSLIRHTEDGVTYLNTHDPAQIQQIVYQIGAKKIHLLLFSREQAEHTWRVPGQSFPLLTSADFYADEHTVTLQSNGDPNISFSIFDRSSRPTTSASLRSSKPSDLLTTYASRLSAVSPKGSLQLVSLGSHRDPLHYGSTFSWRKQPIPVAPDDQDFEHASRWTLDLPKLAYGDVSDIRIFIEYQGDVARLSSGGKLVDDDFWNGRPWELSLKDLRQEGVDRQAELKVLGWPKDSPMYLEAPTPSEAPRDGLSAKPVLRLIPQYQLEVHLAP</sequence>
<evidence type="ECO:0000256" key="3">
    <source>
        <dbReference type="ARBA" id="ARBA00023295"/>
    </source>
</evidence>
<name>A0A852VCI7_9BACT</name>
<evidence type="ECO:0000313" key="8">
    <source>
        <dbReference type="EMBL" id="NYF87995.1"/>
    </source>
</evidence>
<comment type="caution">
    <text evidence="8">The sequence shown here is derived from an EMBL/GenBank/DDBJ whole genome shotgun (WGS) entry which is preliminary data.</text>
</comment>
<dbReference type="InterPro" id="IPR031330">
    <property type="entry name" value="Gly_Hdrlase_35_cat"/>
</dbReference>
<protein>
    <recommendedName>
        <fullName evidence="4">Beta-galactosidase</fullName>
        <ecNumber evidence="4">3.2.1.23</ecNumber>
    </recommendedName>
</protein>
<reference evidence="8 9" key="1">
    <citation type="submission" date="2020-07" db="EMBL/GenBank/DDBJ databases">
        <title>Genomic Encyclopedia of Type Strains, Phase IV (KMG-V): Genome sequencing to study the core and pangenomes of soil and plant-associated prokaryotes.</title>
        <authorList>
            <person name="Whitman W."/>
        </authorList>
    </citation>
    <scope>NUCLEOTIDE SEQUENCE [LARGE SCALE GENOMIC DNA]</scope>
    <source>
        <strain evidence="8 9">M8UP22</strain>
    </source>
</reference>
<dbReference type="Gene3D" id="2.102.20.10">
    <property type="entry name" value="Beta-galactosidase, domain 2"/>
    <property type="match status" value="1"/>
</dbReference>
<dbReference type="InterPro" id="IPR018954">
    <property type="entry name" value="Betagal_dom2"/>
</dbReference>
<dbReference type="PROSITE" id="PS01182">
    <property type="entry name" value="GLYCOSYL_HYDROL_F35"/>
    <property type="match status" value="1"/>
</dbReference>
<evidence type="ECO:0000256" key="2">
    <source>
        <dbReference type="ARBA" id="ARBA00022801"/>
    </source>
</evidence>
<feature type="domain" description="Glycoside hydrolase 35 catalytic" evidence="6">
    <location>
        <begin position="77"/>
        <end position="420"/>
    </location>
</feature>
<organism evidence="8 9">
    <name type="scientific">Tunturiibacter lichenicola</name>
    <dbReference type="NCBI Taxonomy" id="2051959"/>
    <lineage>
        <taxon>Bacteria</taxon>
        <taxon>Pseudomonadati</taxon>
        <taxon>Acidobacteriota</taxon>
        <taxon>Terriglobia</taxon>
        <taxon>Terriglobales</taxon>
        <taxon>Acidobacteriaceae</taxon>
        <taxon>Tunturiibacter</taxon>
    </lineage>
</organism>
<dbReference type="PRINTS" id="PR00742">
    <property type="entry name" value="GLHYDRLASE35"/>
</dbReference>
<proteinExistence type="inferred from homology"/>
<evidence type="ECO:0000259" key="6">
    <source>
        <dbReference type="Pfam" id="PF01301"/>
    </source>
</evidence>
<keyword evidence="2 4" id="KW-0378">Hydrolase</keyword>
<comment type="similarity">
    <text evidence="1 5">Belongs to the glycosyl hydrolase 35 family.</text>
</comment>
<dbReference type="PANTHER" id="PTHR23421">
    <property type="entry name" value="BETA-GALACTOSIDASE RELATED"/>
    <property type="match status" value="1"/>
</dbReference>
<feature type="domain" description="Beta-galactosidase" evidence="7">
    <location>
        <begin position="477"/>
        <end position="608"/>
    </location>
</feature>
<dbReference type="Pfam" id="PF10435">
    <property type="entry name" value="BetaGal_dom2"/>
    <property type="match status" value="1"/>
</dbReference>
<dbReference type="Gene3D" id="3.20.20.80">
    <property type="entry name" value="Glycosidases"/>
    <property type="match status" value="1"/>
</dbReference>
<dbReference type="InterPro" id="IPR019801">
    <property type="entry name" value="Glyco_hydro_35_CS"/>
</dbReference>
<dbReference type="GO" id="GO:0004565">
    <property type="term" value="F:beta-galactosidase activity"/>
    <property type="evidence" value="ECO:0007669"/>
    <property type="project" value="UniProtKB-EC"/>
</dbReference>
<comment type="catalytic activity">
    <reaction evidence="4">
        <text>Hydrolysis of terminal non-reducing beta-D-galactose residues in beta-D-galactosides.</text>
        <dbReference type="EC" id="3.2.1.23"/>
    </reaction>
</comment>
<keyword evidence="3 4" id="KW-0326">Glycosidase</keyword>
<dbReference type="Proteomes" id="UP000564385">
    <property type="component" value="Unassembled WGS sequence"/>
</dbReference>
<dbReference type="AlphaFoldDB" id="A0A852VCI7"/>
<dbReference type="InterPro" id="IPR001944">
    <property type="entry name" value="Glycoside_Hdrlase_35"/>
</dbReference>
<dbReference type="Pfam" id="PF01301">
    <property type="entry name" value="Glyco_hydro_35"/>
    <property type="match status" value="1"/>
</dbReference>
<dbReference type="InterPro" id="IPR017853">
    <property type="entry name" value="GH"/>
</dbReference>
<dbReference type="SUPFAM" id="SSF51445">
    <property type="entry name" value="(Trans)glycosidases"/>
    <property type="match status" value="1"/>
</dbReference>
<dbReference type="EC" id="3.2.1.23" evidence="4"/>